<gene>
    <name evidence="1" type="ORF">BT63DRAFT_246314</name>
</gene>
<dbReference type="Proteomes" id="UP000799302">
    <property type="component" value="Unassembled WGS sequence"/>
</dbReference>
<reference evidence="1" key="1">
    <citation type="journal article" date="2020" name="Stud. Mycol.">
        <title>101 Dothideomycetes genomes: a test case for predicting lifestyles and emergence of pathogens.</title>
        <authorList>
            <person name="Haridas S."/>
            <person name="Albert R."/>
            <person name="Binder M."/>
            <person name="Bloem J."/>
            <person name="Labutti K."/>
            <person name="Salamov A."/>
            <person name="Andreopoulos B."/>
            <person name="Baker S."/>
            <person name="Barry K."/>
            <person name="Bills G."/>
            <person name="Bluhm B."/>
            <person name="Cannon C."/>
            <person name="Castanera R."/>
            <person name="Culley D."/>
            <person name="Daum C."/>
            <person name="Ezra D."/>
            <person name="Gonzalez J."/>
            <person name="Henrissat B."/>
            <person name="Kuo A."/>
            <person name="Liang C."/>
            <person name="Lipzen A."/>
            <person name="Lutzoni F."/>
            <person name="Magnuson J."/>
            <person name="Mondo S."/>
            <person name="Nolan M."/>
            <person name="Ohm R."/>
            <person name="Pangilinan J."/>
            <person name="Park H.-J."/>
            <person name="Ramirez L."/>
            <person name="Alfaro M."/>
            <person name="Sun H."/>
            <person name="Tritt A."/>
            <person name="Yoshinaga Y."/>
            <person name="Zwiers L.-H."/>
            <person name="Turgeon B."/>
            <person name="Goodwin S."/>
            <person name="Spatafora J."/>
            <person name="Crous P."/>
            <person name="Grigoriev I."/>
        </authorList>
    </citation>
    <scope>NUCLEOTIDE SEQUENCE</scope>
    <source>
        <strain evidence="1">CBS 115976</strain>
    </source>
</reference>
<protein>
    <submittedName>
        <fullName evidence="1">Uncharacterized protein</fullName>
    </submittedName>
</protein>
<dbReference type="OrthoDB" id="66095at2759"/>
<dbReference type="EMBL" id="MU004235">
    <property type="protein sequence ID" value="KAF2668946.1"/>
    <property type="molecule type" value="Genomic_DNA"/>
</dbReference>
<name>A0A6A6UBF1_9PEZI</name>
<organism evidence="1 2">
    <name type="scientific">Microthyrium microscopicum</name>
    <dbReference type="NCBI Taxonomy" id="703497"/>
    <lineage>
        <taxon>Eukaryota</taxon>
        <taxon>Fungi</taxon>
        <taxon>Dikarya</taxon>
        <taxon>Ascomycota</taxon>
        <taxon>Pezizomycotina</taxon>
        <taxon>Dothideomycetes</taxon>
        <taxon>Dothideomycetes incertae sedis</taxon>
        <taxon>Microthyriales</taxon>
        <taxon>Microthyriaceae</taxon>
        <taxon>Microthyrium</taxon>
    </lineage>
</organism>
<accession>A0A6A6UBF1</accession>
<evidence type="ECO:0000313" key="2">
    <source>
        <dbReference type="Proteomes" id="UP000799302"/>
    </source>
</evidence>
<proteinExistence type="predicted"/>
<dbReference type="AlphaFoldDB" id="A0A6A6UBF1"/>
<keyword evidence="2" id="KW-1185">Reference proteome</keyword>
<evidence type="ECO:0000313" key="1">
    <source>
        <dbReference type="EMBL" id="KAF2668946.1"/>
    </source>
</evidence>
<sequence length="349" mass="39652">MARCSSNSFDAKNLTKEDVHAVIDTLLSLGLSFELATLIINFSEYWCVQNFSSQAPLHMGPSYKGQRLLGDNSSPIEASSLYLQTGPLGLGSGISHGDRFNPKKITFCVTSQAESDSIQPGRDGTFLNQSSWLDAAIIREDETWLDTNKMEPAKALMRSAPNNEMLGLAEETESQVCVPWYLGLNPFELPPWFVRGGDRNKMKGGYKLVPHGSRLMWLLQRNRISSSELVERFITWGEDVSLTYEEVGEKWWTSDWDLKPPQTEYESRRQREWENPLEIRYMDSWKNGISLDGPEAKDEEWPIDGAGNGKDFVKTLRRGDRIGIWARTLWPEAENHVQSVTVTVYYSIV</sequence>